<evidence type="ECO:0000256" key="1">
    <source>
        <dbReference type="SAM" id="MobiDB-lite"/>
    </source>
</evidence>
<keyword evidence="3" id="KW-1185">Reference proteome</keyword>
<accession>A0A0H2QZ77</accession>
<dbReference type="OrthoDB" id="10642026at2759"/>
<gene>
    <name evidence="2" type="ORF">SCHPADRAFT_896835</name>
</gene>
<feature type="compositionally biased region" description="Gly residues" evidence="1">
    <location>
        <begin position="243"/>
        <end position="256"/>
    </location>
</feature>
<feature type="region of interest" description="Disordered" evidence="1">
    <location>
        <begin position="234"/>
        <end position="267"/>
    </location>
</feature>
<proteinExistence type="predicted"/>
<sequence length="541" mass="58785">MNRAKRATKPSQKAIVAQVVKEPPVKRPRGRPPKNEAHPPPRKAPKRNNRGRAVAKVPEPVDISQSDDEPAEDTFVGTLNQGIADGTLELSESEMVDGDSEYEEFVHPITSTPAVRKKQKVELKGRKAIAPRDVKVQVHDGLALRSVTIATADSLFDTLEKIAGAMKRPNNQVEMGYEAPWSAKTGTRRTLAYISNDEELDDFWTSFATYTSKPKNRKADNSYDIIFRNMMDGNTTTTKPNARGGGSAGNGGGGGNSKPPNAMDDAKENAQAKVATCTMAVGKGMFCHKHGRLCYQKWDGTCGVYTHDHVREHATALANGEPNVVPDKVPPSMTSKLLDYERTRRKTPPNSAIPVLAEHAADNPPTGEAPTPVPAQAQPLNTMPIFPQNAGGVPPYPFAPFTNPFGFPFGFPPTNPFVFPSAAGPFPFPAQAAPPARLPPAVSDVEVSAPKGPLDYPPIYKWLADCERHLERGRDRHEYTRLDAVFAGNGCTRIDDISRMSPDSIRTLATEVGVVVPIGLINRVHDYAIEDVARVKAGEKL</sequence>
<evidence type="ECO:0000313" key="3">
    <source>
        <dbReference type="Proteomes" id="UP000053477"/>
    </source>
</evidence>
<feature type="compositionally biased region" description="Basic residues" evidence="1">
    <location>
        <begin position="40"/>
        <end position="50"/>
    </location>
</feature>
<evidence type="ECO:0000313" key="2">
    <source>
        <dbReference type="EMBL" id="KLO04689.1"/>
    </source>
</evidence>
<reference evidence="2 3" key="1">
    <citation type="submission" date="2015-04" db="EMBL/GenBank/DDBJ databases">
        <title>Complete genome sequence of Schizopora paradoxa KUC8140, a cosmopolitan wood degrader in East Asia.</title>
        <authorList>
            <consortium name="DOE Joint Genome Institute"/>
            <person name="Min B."/>
            <person name="Park H."/>
            <person name="Jang Y."/>
            <person name="Kim J.-J."/>
            <person name="Kim K.H."/>
            <person name="Pangilinan J."/>
            <person name="Lipzen A."/>
            <person name="Riley R."/>
            <person name="Grigoriev I.V."/>
            <person name="Spatafora J.W."/>
            <person name="Choi I.-G."/>
        </authorList>
    </citation>
    <scope>NUCLEOTIDE SEQUENCE [LARGE SCALE GENOMIC DNA]</scope>
    <source>
        <strain evidence="2 3">KUC8140</strain>
    </source>
</reference>
<feature type="region of interest" description="Disordered" evidence="1">
    <location>
        <begin position="1"/>
        <end position="73"/>
    </location>
</feature>
<name>A0A0H2QZ77_9AGAM</name>
<protein>
    <submittedName>
        <fullName evidence="2">Uncharacterized protein</fullName>
    </submittedName>
</protein>
<dbReference type="Proteomes" id="UP000053477">
    <property type="component" value="Unassembled WGS sequence"/>
</dbReference>
<dbReference type="EMBL" id="KQ086460">
    <property type="protein sequence ID" value="KLO04689.1"/>
    <property type="molecule type" value="Genomic_DNA"/>
</dbReference>
<dbReference type="InParanoid" id="A0A0H2QZ77"/>
<organism evidence="2 3">
    <name type="scientific">Schizopora paradoxa</name>
    <dbReference type="NCBI Taxonomy" id="27342"/>
    <lineage>
        <taxon>Eukaryota</taxon>
        <taxon>Fungi</taxon>
        <taxon>Dikarya</taxon>
        <taxon>Basidiomycota</taxon>
        <taxon>Agaricomycotina</taxon>
        <taxon>Agaricomycetes</taxon>
        <taxon>Hymenochaetales</taxon>
        <taxon>Schizoporaceae</taxon>
        <taxon>Schizopora</taxon>
    </lineage>
</organism>
<dbReference type="AlphaFoldDB" id="A0A0H2QZ77"/>